<reference evidence="8" key="1">
    <citation type="submission" date="2021-03" db="EMBL/GenBank/DDBJ databases">
        <title>Acanthopleuribacteraceae sp. M133.</title>
        <authorList>
            <person name="Wang G."/>
        </authorList>
    </citation>
    <scope>NUCLEOTIDE SEQUENCE</scope>
    <source>
        <strain evidence="8">M133</strain>
    </source>
</reference>
<dbReference type="KEGG" id="scor:J3U87_32390"/>
<dbReference type="GO" id="GO:0004252">
    <property type="term" value="F:serine-type endopeptidase activity"/>
    <property type="evidence" value="ECO:0007669"/>
    <property type="project" value="InterPro"/>
</dbReference>
<evidence type="ECO:0000256" key="6">
    <source>
        <dbReference type="SAM" id="SignalP"/>
    </source>
</evidence>
<evidence type="ECO:0000256" key="5">
    <source>
        <dbReference type="ARBA" id="ARBA00023049"/>
    </source>
</evidence>
<dbReference type="Pfam" id="PF07504">
    <property type="entry name" value="FTP"/>
    <property type="match status" value="1"/>
</dbReference>
<proteinExistence type="predicted"/>
<keyword evidence="3" id="KW-0378">Hydrolase</keyword>
<sequence>MVQFLKPLTSRWVYCLLAAFLTVTTATAGSVAPHQASSTFHKDHRQTAKLLINPSFQAPRGKVGEALARTYLSQEAPRFGFSSDLADLVLVKVQSSLLGKHYRFQQFLNGVEVEGGQIVVSVSHAENEIYRVYNNTYPVIYDQNQPKVILSEDDAFEIAWQNLKVHGPLFDPPQAKLVYQPVGDRLQLVYVTNLPVNAPYGYWVSRVDAVTGKVISIKDDRITRKGLPAAAPAPYDGPVNDRLTEFENFRAYLAEREAEAFKAGKRADGTAIVFDPDPRTTLNDGSLVDTSPAAAFTDAYMQRNLLGLTLDGANYTLTGPYVNLEDWDSPSNTISTTTDGNWTANRGDGAFNDAMTYFHLDQNQRYMQSLGFVGDTGIQELSIRVDPDGANGDDNSFFQPGSNSLSFGHGCVDDNEDADVILHEYGHAIHWGISNGTWSGGDTGGMGEGFGDYWAGSYSYSTPNGPVFNPAWVFTWDGHSSCWPGRDMDVLDAQYNPDRSYGAHATVDGVLSDELWSTPLFQSLITLINDHSRTREEVDQIILESHFGLASGPSMRDLGNVTIQTAARLQPDGPHADVFTTNFLRHNIVEIPRAILGQASWEITSDLGANGVPDPGETLSFQIQVGNEGTREATSVSAELTTRTDGVTVTVGQSDYPNLPTSGNAVNATAFQIALGESLTCGDPIDLTLTVTFNDGSDARGASTATFDYSFRTGVPQGFTEADSPALAIPDDDSNGVTTTLEISGVEATVTEEFNVDLNLTHTYQGDLLVRLTSPEGTAVVLHNRTGGTAENIIGNYPGTLTPAETLSAFLGEDPNGTWTLFVSDNAGQDTGTINSWAINDVSGYECSSSSCSATATATAANEGITCAGLEIQLSANHSGLGENPTYSWDNPALLDDPSSATPVATVTETTTFQVTISNGGCQAQGTVTVRVYAGIFELLPNWAGMSGYNPDMDLDNDNGHTVLDMIVLRNICDVPL</sequence>
<evidence type="ECO:0000313" key="8">
    <source>
        <dbReference type="EMBL" id="QTD50309.1"/>
    </source>
</evidence>
<accession>A0A8A4TJW3</accession>
<keyword evidence="6" id="KW-0732">Signal</keyword>
<dbReference type="PROSITE" id="PS51829">
    <property type="entry name" value="P_HOMO_B"/>
    <property type="match status" value="1"/>
</dbReference>
<keyword evidence="9" id="KW-1185">Reference proteome</keyword>
<gene>
    <name evidence="8" type="ORF">J3U87_32390</name>
</gene>
<dbReference type="AlphaFoldDB" id="A0A8A4TJW3"/>
<dbReference type="InterPro" id="IPR011096">
    <property type="entry name" value="FTP_domain"/>
</dbReference>
<evidence type="ECO:0000313" key="9">
    <source>
        <dbReference type="Proteomes" id="UP000663929"/>
    </source>
</evidence>
<feature type="chain" id="PRO_5035192661" evidence="6">
    <location>
        <begin position="29"/>
        <end position="977"/>
    </location>
</feature>
<keyword evidence="4" id="KW-0862">Zinc</keyword>
<keyword evidence="5" id="KW-0482">Metalloprotease</keyword>
<dbReference type="PANTHER" id="PTHR33794">
    <property type="entry name" value="BACILLOLYSIN"/>
    <property type="match status" value="1"/>
</dbReference>
<organism evidence="8 9">
    <name type="scientific">Sulfidibacter corallicola</name>
    <dbReference type="NCBI Taxonomy" id="2818388"/>
    <lineage>
        <taxon>Bacteria</taxon>
        <taxon>Pseudomonadati</taxon>
        <taxon>Acidobacteriota</taxon>
        <taxon>Holophagae</taxon>
        <taxon>Acanthopleuribacterales</taxon>
        <taxon>Acanthopleuribacteraceae</taxon>
        <taxon>Sulfidibacter</taxon>
    </lineage>
</organism>
<dbReference type="GO" id="GO:0006508">
    <property type="term" value="P:proteolysis"/>
    <property type="evidence" value="ECO:0007669"/>
    <property type="project" value="UniProtKB-KW"/>
</dbReference>
<dbReference type="RefSeq" id="WP_237379939.1">
    <property type="nucleotide sequence ID" value="NZ_CP071793.1"/>
</dbReference>
<protein>
    <submittedName>
        <fullName evidence="8">Proprotein convertase P-domain-containing protein</fullName>
    </submittedName>
</protein>
<name>A0A8A4TJW3_SULCO</name>
<feature type="signal peptide" evidence="6">
    <location>
        <begin position="1"/>
        <end position="28"/>
    </location>
</feature>
<dbReference type="SUPFAM" id="SSF55486">
    <property type="entry name" value="Metalloproteases ('zincins'), catalytic domain"/>
    <property type="match status" value="1"/>
</dbReference>
<dbReference type="PANTHER" id="PTHR33794:SF1">
    <property type="entry name" value="BACILLOLYSIN"/>
    <property type="match status" value="1"/>
</dbReference>
<dbReference type="Gene3D" id="2.60.120.260">
    <property type="entry name" value="Galactose-binding domain-like"/>
    <property type="match status" value="1"/>
</dbReference>
<evidence type="ECO:0000256" key="1">
    <source>
        <dbReference type="ARBA" id="ARBA00022670"/>
    </source>
</evidence>
<dbReference type="GO" id="GO:0046872">
    <property type="term" value="F:metal ion binding"/>
    <property type="evidence" value="ECO:0007669"/>
    <property type="project" value="UniProtKB-KW"/>
</dbReference>
<dbReference type="InterPro" id="IPR008979">
    <property type="entry name" value="Galactose-bd-like_sf"/>
</dbReference>
<evidence type="ECO:0000256" key="2">
    <source>
        <dbReference type="ARBA" id="ARBA00022723"/>
    </source>
</evidence>
<dbReference type="InterPro" id="IPR050728">
    <property type="entry name" value="Zinc_Metalloprotease_M4"/>
</dbReference>
<dbReference type="Proteomes" id="UP000663929">
    <property type="component" value="Chromosome"/>
</dbReference>
<evidence type="ECO:0000256" key="4">
    <source>
        <dbReference type="ARBA" id="ARBA00022833"/>
    </source>
</evidence>
<dbReference type="EMBL" id="CP071793">
    <property type="protein sequence ID" value="QTD50309.1"/>
    <property type="molecule type" value="Genomic_DNA"/>
</dbReference>
<dbReference type="Pfam" id="PF01483">
    <property type="entry name" value="P_proprotein"/>
    <property type="match status" value="1"/>
</dbReference>
<dbReference type="SUPFAM" id="SSF49785">
    <property type="entry name" value="Galactose-binding domain-like"/>
    <property type="match status" value="1"/>
</dbReference>
<dbReference type="GO" id="GO:0008237">
    <property type="term" value="F:metallopeptidase activity"/>
    <property type="evidence" value="ECO:0007669"/>
    <property type="project" value="UniProtKB-KW"/>
</dbReference>
<keyword evidence="1" id="KW-0645">Protease</keyword>
<feature type="domain" description="P/Homo B" evidence="7">
    <location>
        <begin position="714"/>
        <end position="850"/>
    </location>
</feature>
<dbReference type="InterPro" id="IPR002884">
    <property type="entry name" value="P_dom"/>
</dbReference>
<keyword evidence="2" id="KW-0479">Metal-binding</keyword>
<evidence type="ECO:0000259" key="7">
    <source>
        <dbReference type="PROSITE" id="PS51829"/>
    </source>
</evidence>
<evidence type="ECO:0000256" key="3">
    <source>
        <dbReference type="ARBA" id="ARBA00022801"/>
    </source>
</evidence>